<reference evidence="1" key="2">
    <citation type="journal article" date="2015" name="Fish Shellfish Immunol.">
        <title>Early steps in the European eel (Anguilla anguilla)-Vibrio vulnificus interaction in the gills: Role of the RtxA13 toxin.</title>
        <authorList>
            <person name="Callol A."/>
            <person name="Pajuelo D."/>
            <person name="Ebbesson L."/>
            <person name="Teles M."/>
            <person name="MacKenzie S."/>
            <person name="Amaro C."/>
        </authorList>
    </citation>
    <scope>NUCLEOTIDE SEQUENCE</scope>
</reference>
<dbReference type="AlphaFoldDB" id="A0A0E9WWL8"/>
<reference evidence="1" key="1">
    <citation type="submission" date="2014-11" db="EMBL/GenBank/DDBJ databases">
        <authorList>
            <person name="Amaro Gonzalez C."/>
        </authorList>
    </citation>
    <scope>NUCLEOTIDE SEQUENCE</scope>
</reference>
<organism evidence="1">
    <name type="scientific">Anguilla anguilla</name>
    <name type="common">European freshwater eel</name>
    <name type="synonym">Muraena anguilla</name>
    <dbReference type="NCBI Taxonomy" id="7936"/>
    <lineage>
        <taxon>Eukaryota</taxon>
        <taxon>Metazoa</taxon>
        <taxon>Chordata</taxon>
        <taxon>Craniata</taxon>
        <taxon>Vertebrata</taxon>
        <taxon>Euteleostomi</taxon>
        <taxon>Actinopterygii</taxon>
        <taxon>Neopterygii</taxon>
        <taxon>Teleostei</taxon>
        <taxon>Anguilliformes</taxon>
        <taxon>Anguillidae</taxon>
        <taxon>Anguilla</taxon>
    </lineage>
</organism>
<protein>
    <submittedName>
        <fullName evidence="1">Uncharacterized protein</fullName>
    </submittedName>
</protein>
<accession>A0A0E9WWL8</accession>
<dbReference type="EMBL" id="GBXM01013941">
    <property type="protein sequence ID" value="JAH94636.1"/>
    <property type="molecule type" value="Transcribed_RNA"/>
</dbReference>
<sequence length="77" mass="8697">MHATPLTYKHQVSADLKRCPRLIYRYDSFEQSARGTAGILLKLAGVGTKIYITNRTQTRRKTSCCTDGIAVWHGLEK</sequence>
<name>A0A0E9WWL8_ANGAN</name>
<evidence type="ECO:0000313" key="1">
    <source>
        <dbReference type="EMBL" id="JAH94636.1"/>
    </source>
</evidence>
<proteinExistence type="predicted"/>